<dbReference type="InterPro" id="IPR002509">
    <property type="entry name" value="NODB_dom"/>
</dbReference>
<dbReference type="EMBL" id="JAMRYU010000005">
    <property type="protein sequence ID" value="MDC4239746.1"/>
    <property type="molecule type" value="Genomic_DNA"/>
</dbReference>
<organism evidence="3 4">
    <name type="scientific">Clostridium tertium</name>
    <dbReference type="NCBI Taxonomy" id="1559"/>
    <lineage>
        <taxon>Bacteria</taxon>
        <taxon>Bacillati</taxon>
        <taxon>Bacillota</taxon>
        <taxon>Clostridia</taxon>
        <taxon>Eubacteriales</taxon>
        <taxon>Clostridiaceae</taxon>
        <taxon>Clostridium</taxon>
    </lineage>
</organism>
<gene>
    <name evidence="3" type="ORF">NE398_06165</name>
</gene>
<accession>A0A9X3XK17</accession>
<keyword evidence="1" id="KW-0812">Transmembrane</keyword>
<dbReference type="SUPFAM" id="SSF88713">
    <property type="entry name" value="Glycoside hydrolase/deacetylase"/>
    <property type="match status" value="1"/>
</dbReference>
<dbReference type="AlphaFoldDB" id="A0A9X3XK17"/>
<proteinExistence type="predicted"/>
<dbReference type="GO" id="GO:0005975">
    <property type="term" value="P:carbohydrate metabolic process"/>
    <property type="evidence" value="ECO:0007669"/>
    <property type="project" value="InterPro"/>
</dbReference>
<dbReference type="InterPro" id="IPR011330">
    <property type="entry name" value="Glyco_hydro/deAcase_b/a-brl"/>
</dbReference>
<evidence type="ECO:0000313" key="4">
    <source>
        <dbReference type="Proteomes" id="UP001141183"/>
    </source>
</evidence>
<comment type="caution">
    <text evidence="3">The sequence shown here is derived from an EMBL/GenBank/DDBJ whole genome shotgun (WGS) entry which is preliminary data.</text>
</comment>
<dbReference type="Gene3D" id="3.20.20.370">
    <property type="entry name" value="Glycoside hydrolase/deacetylase"/>
    <property type="match status" value="1"/>
</dbReference>
<protein>
    <submittedName>
        <fullName evidence="3">Polysaccharide deacetylase family protein</fullName>
    </submittedName>
</protein>
<keyword evidence="1" id="KW-0472">Membrane</keyword>
<evidence type="ECO:0000256" key="1">
    <source>
        <dbReference type="SAM" id="Phobius"/>
    </source>
</evidence>
<dbReference type="InterPro" id="IPR050248">
    <property type="entry name" value="Polysacc_deacetylase_ArnD"/>
</dbReference>
<dbReference type="Proteomes" id="UP001141183">
    <property type="component" value="Unassembled WGS sequence"/>
</dbReference>
<evidence type="ECO:0000313" key="3">
    <source>
        <dbReference type="EMBL" id="MDC4239746.1"/>
    </source>
</evidence>
<dbReference type="PANTHER" id="PTHR10587">
    <property type="entry name" value="GLYCOSYL TRANSFERASE-RELATED"/>
    <property type="match status" value="1"/>
</dbReference>
<dbReference type="GO" id="GO:0016810">
    <property type="term" value="F:hydrolase activity, acting on carbon-nitrogen (but not peptide) bonds"/>
    <property type="evidence" value="ECO:0007669"/>
    <property type="project" value="InterPro"/>
</dbReference>
<feature type="domain" description="NodB homology" evidence="2">
    <location>
        <begin position="38"/>
        <end position="221"/>
    </location>
</feature>
<dbReference type="Pfam" id="PF01522">
    <property type="entry name" value="Polysacc_deac_1"/>
    <property type="match status" value="1"/>
</dbReference>
<feature type="transmembrane region" description="Helical" evidence="1">
    <location>
        <begin position="6"/>
        <end position="24"/>
    </location>
</feature>
<dbReference type="RefSeq" id="WP_111928001.1">
    <property type="nucleotide sequence ID" value="NZ_JADMSE010000022.1"/>
</dbReference>
<evidence type="ECO:0000259" key="2">
    <source>
        <dbReference type="PROSITE" id="PS51677"/>
    </source>
</evidence>
<sequence>MWIIVIILYLIVYGIIPTLFYRIWNRKQKKNRREKEIENIYLTFDDGVDNKYTIEVLKVLKFYQVQATFFVVAEFAKNNPKIIKAIKEDGHAIGLHSLQHKNEIFQAPWNIKKDFTKSMDILKELGIKPKFFRPPWGHFSLAAIKEIKKLDLKIVLWNVIVGDWKANIESTTIADRLLRETEKGDIICLHDGRGKNDAPKRTVEALKIVLPIWKSQGITFGTLEELYE</sequence>
<keyword evidence="4" id="KW-1185">Reference proteome</keyword>
<dbReference type="PROSITE" id="PS51677">
    <property type="entry name" value="NODB"/>
    <property type="match status" value="1"/>
</dbReference>
<name>A0A9X3XK17_9CLOT</name>
<dbReference type="CDD" id="cd10959">
    <property type="entry name" value="CE4_NodB_like_3"/>
    <property type="match status" value="1"/>
</dbReference>
<keyword evidence="1" id="KW-1133">Transmembrane helix</keyword>
<reference evidence="3" key="1">
    <citation type="submission" date="2022-05" db="EMBL/GenBank/DDBJ databases">
        <title>Draft genome sequence of Clostridium tertium strain CP3 isolated from Peru.</title>
        <authorList>
            <person name="Hurtado R."/>
            <person name="Lima L."/>
            <person name="Sousa T."/>
            <person name="Jaiswal A.K."/>
            <person name="Tiwari S."/>
            <person name="Maturrano L."/>
            <person name="Brenig B."/>
            <person name="Azevedo V."/>
        </authorList>
    </citation>
    <scope>NUCLEOTIDE SEQUENCE</scope>
    <source>
        <strain evidence="3">CP3</strain>
    </source>
</reference>